<keyword evidence="3 5" id="KW-0442">Lipid degradation</keyword>
<evidence type="ECO:0000259" key="6">
    <source>
        <dbReference type="PROSITE" id="PS51635"/>
    </source>
</evidence>
<dbReference type="GO" id="GO:0004622">
    <property type="term" value="F:phosphatidylcholine lysophospholipase activity"/>
    <property type="evidence" value="ECO:0007669"/>
    <property type="project" value="InterPro"/>
</dbReference>
<feature type="active site" description="Proton acceptor" evidence="5">
    <location>
        <position position="156"/>
    </location>
</feature>
<comment type="similarity">
    <text evidence="1">Belongs to the NTE family.</text>
</comment>
<keyword evidence="2 5" id="KW-0378">Hydrolase</keyword>
<evidence type="ECO:0000256" key="2">
    <source>
        <dbReference type="ARBA" id="ARBA00022801"/>
    </source>
</evidence>
<dbReference type="PROSITE" id="PS51635">
    <property type="entry name" value="PNPLA"/>
    <property type="match status" value="1"/>
</dbReference>
<dbReference type="OrthoDB" id="4080114at2"/>
<feature type="active site" description="Nucleophile" evidence="5">
    <location>
        <position position="42"/>
    </location>
</feature>
<dbReference type="GO" id="GO:0016042">
    <property type="term" value="P:lipid catabolic process"/>
    <property type="evidence" value="ECO:0007669"/>
    <property type="project" value="UniProtKB-UniRule"/>
</dbReference>
<keyword evidence="8" id="KW-1185">Reference proteome</keyword>
<dbReference type="InterPro" id="IPR001423">
    <property type="entry name" value="LysoPLipase_patatin_CS"/>
</dbReference>
<keyword evidence="4 5" id="KW-0443">Lipid metabolism</keyword>
<evidence type="ECO:0000256" key="4">
    <source>
        <dbReference type="ARBA" id="ARBA00023098"/>
    </source>
</evidence>
<dbReference type="InterPro" id="IPR002641">
    <property type="entry name" value="PNPLA_dom"/>
</dbReference>
<protein>
    <submittedName>
        <fullName evidence="7">Esterase</fullName>
    </submittedName>
</protein>
<gene>
    <name evidence="7" type="ORF">N866_07845</name>
</gene>
<evidence type="ECO:0000313" key="8">
    <source>
        <dbReference type="Proteomes" id="UP000019753"/>
    </source>
</evidence>
<evidence type="ECO:0000256" key="3">
    <source>
        <dbReference type="ARBA" id="ARBA00022963"/>
    </source>
</evidence>
<feature type="short sequence motif" description="DGA/G" evidence="5">
    <location>
        <begin position="156"/>
        <end position="158"/>
    </location>
</feature>
<sequence length="351" mass="36451">MAGPPRVALALGSGGARGYAHIGAIEEVAGRGYEVVDIAGASMGALVGGVYAAGALEPYTAWARSLTQREVLRLLDPSLGAPGAIRAEKILAKVSELLDGAQIEDLPISFTAVATDLLARKEVWFQRGPVDAAIRASIALPTVITPVMINGRLLADGALMNPIPVSATTASQADVTIAVSVSGELPVHNGKVPTRESAAEQPVAEWGDRLRRTAARLVDTDLRRTVVRFLGTARARAVSARGGGTDVAEALTDRIFEELPPGLRTLDVVELSLDAMQSVVASFRLAGYPPDVLVAIPKNSCNTLEFHRAAEMIDLGRSATAAALDQAVAQGVLPAVTRGSALTRTGGAETS</sequence>
<comment type="caution">
    <text evidence="5">Lacks conserved residue(s) required for the propagation of feature annotation.</text>
</comment>
<dbReference type="EMBL" id="AXCW01000223">
    <property type="protein sequence ID" value="EYR62524.1"/>
    <property type="molecule type" value="Genomic_DNA"/>
</dbReference>
<dbReference type="Proteomes" id="UP000019753">
    <property type="component" value="Unassembled WGS sequence"/>
</dbReference>
<dbReference type="RefSeq" id="WP_052023108.1">
    <property type="nucleotide sequence ID" value="NZ_AXCW01000223.1"/>
</dbReference>
<dbReference type="Gene3D" id="3.40.1090.10">
    <property type="entry name" value="Cytosolic phospholipase A2 catalytic domain"/>
    <property type="match status" value="1"/>
</dbReference>
<feature type="short sequence motif" description="GXSXG" evidence="5">
    <location>
        <begin position="40"/>
        <end position="44"/>
    </location>
</feature>
<dbReference type="PROSITE" id="PS01237">
    <property type="entry name" value="UPF0028"/>
    <property type="match status" value="1"/>
</dbReference>
<dbReference type="Pfam" id="PF01734">
    <property type="entry name" value="Patatin"/>
    <property type="match status" value="1"/>
</dbReference>
<dbReference type="PANTHER" id="PTHR14226">
    <property type="entry name" value="NEUROPATHY TARGET ESTERASE/SWISS CHEESE D.MELANOGASTER"/>
    <property type="match status" value="1"/>
</dbReference>
<dbReference type="SUPFAM" id="SSF52151">
    <property type="entry name" value="FabD/lysophospholipase-like"/>
    <property type="match status" value="1"/>
</dbReference>
<comment type="caution">
    <text evidence="7">The sequence shown here is derived from an EMBL/GenBank/DDBJ whole genome shotgun (WGS) entry which is preliminary data.</text>
</comment>
<dbReference type="GO" id="GO:0046470">
    <property type="term" value="P:phosphatidylcholine metabolic process"/>
    <property type="evidence" value="ECO:0007669"/>
    <property type="project" value="InterPro"/>
</dbReference>
<reference evidence="7 8" key="1">
    <citation type="submission" date="2014-01" db="EMBL/GenBank/DDBJ databases">
        <title>Actinotalea ferrariae CF5-4.</title>
        <authorList>
            <person name="Chen F."/>
            <person name="Li Y."/>
            <person name="Wang G."/>
        </authorList>
    </citation>
    <scope>NUCLEOTIDE SEQUENCE [LARGE SCALE GENOMIC DNA]</scope>
    <source>
        <strain evidence="7 8">CF5-4</strain>
    </source>
</reference>
<organism evidence="7 8">
    <name type="scientific">Actinotalea ferrariae CF5-4</name>
    <dbReference type="NCBI Taxonomy" id="948458"/>
    <lineage>
        <taxon>Bacteria</taxon>
        <taxon>Bacillati</taxon>
        <taxon>Actinomycetota</taxon>
        <taxon>Actinomycetes</taxon>
        <taxon>Micrococcales</taxon>
        <taxon>Cellulomonadaceae</taxon>
        <taxon>Actinotalea</taxon>
    </lineage>
</organism>
<proteinExistence type="inferred from homology"/>
<dbReference type="AlphaFoldDB" id="A0A021VMT1"/>
<dbReference type="InterPro" id="IPR050301">
    <property type="entry name" value="NTE"/>
</dbReference>
<evidence type="ECO:0000256" key="1">
    <source>
        <dbReference type="ARBA" id="ARBA00006636"/>
    </source>
</evidence>
<dbReference type="InterPro" id="IPR016035">
    <property type="entry name" value="Acyl_Trfase/lysoPLipase"/>
</dbReference>
<dbReference type="PANTHER" id="PTHR14226:SF76">
    <property type="entry name" value="NTE FAMILY PROTEIN RSSA"/>
    <property type="match status" value="1"/>
</dbReference>
<evidence type="ECO:0000313" key="7">
    <source>
        <dbReference type="EMBL" id="EYR62524.1"/>
    </source>
</evidence>
<accession>A0A021VMT1</accession>
<evidence type="ECO:0000256" key="5">
    <source>
        <dbReference type="PROSITE-ProRule" id="PRU01161"/>
    </source>
</evidence>
<name>A0A021VMT1_9CELL</name>
<feature type="domain" description="PNPLA" evidence="6">
    <location>
        <begin position="9"/>
        <end position="169"/>
    </location>
</feature>